<dbReference type="GO" id="GO:0020037">
    <property type="term" value="F:heme binding"/>
    <property type="evidence" value="ECO:0007669"/>
    <property type="project" value="InterPro"/>
</dbReference>
<dbReference type="PRINTS" id="PR00359">
    <property type="entry name" value="BP450"/>
</dbReference>
<dbReference type="Gene3D" id="1.10.630.10">
    <property type="entry name" value="Cytochrome P450"/>
    <property type="match status" value="1"/>
</dbReference>
<dbReference type="Proteomes" id="UP001165124">
    <property type="component" value="Unassembled WGS sequence"/>
</dbReference>
<dbReference type="PANTHER" id="PTHR46696">
    <property type="entry name" value="P450, PUTATIVE (EUROFUNG)-RELATED"/>
    <property type="match status" value="1"/>
</dbReference>
<dbReference type="EMBL" id="BSRZ01000032">
    <property type="protein sequence ID" value="GLW67667.1"/>
    <property type="molecule type" value="Genomic_DNA"/>
</dbReference>
<proteinExistence type="inferred from homology"/>
<evidence type="ECO:0000313" key="3">
    <source>
        <dbReference type="EMBL" id="GLW67667.1"/>
    </source>
</evidence>
<gene>
    <name evidence="3" type="ORF">Arub01_59100</name>
</gene>
<dbReference type="InterPro" id="IPR036396">
    <property type="entry name" value="Cyt_P450_sf"/>
</dbReference>
<evidence type="ECO:0000256" key="2">
    <source>
        <dbReference type="SAM" id="MobiDB-lite"/>
    </source>
</evidence>
<reference evidence="3" key="1">
    <citation type="submission" date="2023-02" db="EMBL/GenBank/DDBJ databases">
        <title>Actinomadura rubrobrunea NBRC 14622.</title>
        <authorList>
            <person name="Ichikawa N."/>
            <person name="Sato H."/>
            <person name="Tonouchi N."/>
        </authorList>
    </citation>
    <scope>NUCLEOTIDE SEQUENCE</scope>
    <source>
        <strain evidence="3">NBRC 14622</strain>
    </source>
</reference>
<sequence length="463" mass="50925">MTGHPSHSMPPNVEDLPPYAQLYSPEFHADPEAAWQRLREGGRVAWVALQPGVLTLLVLDHNLIVSFSRDTTRWTRKTTRWNGWGLVDNSEIAAMISEWRNMLFAEGPEHERLRAPVVAALKEVDMDQLRVHVEQAAMDLIGRFAPYGRADLVAEFAVPLPLIVMSRLFGLDEMDRLRLPDIMRRIWDADDDAGRAADDLVRLMDATVRRHQQGLGHGPLTKALVERPGGLSHDELAGTLVLMVGAGSQPAANLIANTVAELLADPQLHADVMSAAVPVADAVHHTLWARPPITHYPPLVARCDLTVDSVFVPQGTLALLGLGPAGHQIHQAHGRPLHSNRGYVAFGVGPHQCPASLHALVIAQTAVTTLVRELPDLRLAVQHDKLAWRPSPFARALHRLDVKFTPRPFPSPRPEGTRPSWQHPQTVGHSQSAPTSTAPSPPNSSSGGRWFLWPFRGTSQRGR</sequence>
<dbReference type="InterPro" id="IPR017972">
    <property type="entry name" value="Cyt_P450_CS"/>
</dbReference>
<feature type="compositionally biased region" description="Polar residues" evidence="2">
    <location>
        <begin position="419"/>
        <end position="429"/>
    </location>
</feature>
<accession>A0A9W6UZX7</accession>
<dbReference type="GO" id="GO:0005506">
    <property type="term" value="F:iron ion binding"/>
    <property type="evidence" value="ECO:0007669"/>
    <property type="project" value="InterPro"/>
</dbReference>
<evidence type="ECO:0000256" key="1">
    <source>
        <dbReference type="ARBA" id="ARBA00010617"/>
    </source>
</evidence>
<dbReference type="InterPro" id="IPR002397">
    <property type="entry name" value="Cyt_P450_B"/>
</dbReference>
<dbReference type="SUPFAM" id="SSF48264">
    <property type="entry name" value="Cytochrome P450"/>
    <property type="match status" value="1"/>
</dbReference>
<dbReference type="PROSITE" id="PS00086">
    <property type="entry name" value="CYTOCHROME_P450"/>
    <property type="match status" value="1"/>
</dbReference>
<feature type="region of interest" description="Disordered" evidence="2">
    <location>
        <begin position="405"/>
        <end position="463"/>
    </location>
</feature>
<keyword evidence="4" id="KW-1185">Reference proteome</keyword>
<name>A0A9W6UZX7_9ACTN</name>
<dbReference type="AlphaFoldDB" id="A0A9W6UZX7"/>
<dbReference type="PANTHER" id="PTHR46696:SF1">
    <property type="entry name" value="CYTOCHROME P450 YJIB-RELATED"/>
    <property type="match status" value="1"/>
</dbReference>
<comment type="caution">
    <text evidence="3">The sequence shown here is derived from an EMBL/GenBank/DDBJ whole genome shotgun (WGS) entry which is preliminary data.</text>
</comment>
<organism evidence="3 4">
    <name type="scientific">Actinomadura rubrobrunea</name>
    <dbReference type="NCBI Taxonomy" id="115335"/>
    <lineage>
        <taxon>Bacteria</taxon>
        <taxon>Bacillati</taxon>
        <taxon>Actinomycetota</taxon>
        <taxon>Actinomycetes</taxon>
        <taxon>Streptosporangiales</taxon>
        <taxon>Thermomonosporaceae</taxon>
        <taxon>Actinomadura</taxon>
    </lineage>
</organism>
<evidence type="ECO:0000313" key="4">
    <source>
        <dbReference type="Proteomes" id="UP001165124"/>
    </source>
</evidence>
<feature type="compositionally biased region" description="Low complexity" evidence="2">
    <location>
        <begin position="430"/>
        <end position="446"/>
    </location>
</feature>
<comment type="similarity">
    <text evidence="1">Belongs to the cytochrome P450 family.</text>
</comment>
<dbReference type="GO" id="GO:0016705">
    <property type="term" value="F:oxidoreductase activity, acting on paired donors, with incorporation or reduction of molecular oxygen"/>
    <property type="evidence" value="ECO:0007669"/>
    <property type="project" value="InterPro"/>
</dbReference>
<protein>
    <submittedName>
        <fullName evidence="3">Cytochrome P450</fullName>
    </submittedName>
</protein>
<dbReference type="GO" id="GO:0004497">
    <property type="term" value="F:monooxygenase activity"/>
    <property type="evidence" value="ECO:0007669"/>
    <property type="project" value="InterPro"/>
</dbReference>